<accession>A0A3M7Q5V8</accession>
<evidence type="ECO:0000313" key="2">
    <source>
        <dbReference type="EMBL" id="RNA06328.1"/>
    </source>
</evidence>
<dbReference type="AlphaFoldDB" id="A0A3M7Q5V8"/>
<evidence type="ECO:0000313" key="3">
    <source>
        <dbReference type="Proteomes" id="UP000276133"/>
    </source>
</evidence>
<proteinExistence type="predicted"/>
<keyword evidence="2" id="KW-0808">Transferase</keyword>
<dbReference type="Proteomes" id="UP000276133">
    <property type="component" value="Unassembled WGS sequence"/>
</dbReference>
<comment type="caution">
    <text evidence="2">The sequence shown here is derived from an EMBL/GenBank/DDBJ whole genome shotgun (WGS) entry which is preliminary data.</text>
</comment>
<dbReference type="EMBL" id="REGN01007433">
    <property type="protein sequence ID" value="RNA06328.1"/>
    <property type="molecule type" value="Genomic_DNA"/>
</dbReference>
<reference evidence="2 3" key="1">
    <citation type="journal article" date="2018" name="Sci. Rep.">
        <title>Genomic signatures of local adaptation to the degree of environmental predictability in rotifers.</title>
        <authorList>
            <person name="Franch-Gras L."/>
            <person name="Hahn C."/>
            <person name="Garcia-Roger E.M."/>
            <person name="Carmona M.J."/>
            <person name="Serra M."/>
            <person name="Gomez A."/>
        </authorList>
    </citation>
    <scope>NUCLEOTIDE SEQUENCE [LARGE SCALE GENOMIC DNA]</scope>
    <source>
        <strain evidence="2">HYR1</strain>
    </source>
</reference>
<sequence length="235" mass="27091">MFYKINWDELRNRLSRDQSPNCTPLSTEVFDKAASKLTNNIQKALVKSTTSFTINNPTKLFCSVPQHLLELIYFKRRIKKTFQKSQLPEHKKILNAANYKLSKQLKKLKLEKLKNEFIELSNFNQSDSRHWKLINKLESENSKKQVNITLRVDNTTISNPQDVAEIFAENLAQTFTDRNPDLHEVTPISDTRNFGLKEYISTNDLVNATNKITNKKSSGFDGADSELSDQMSNKC</sequence>
<organism evidence="2 3">
    <name type="scientific">Brachionus plicatilis</name>
    <name type="common">Marine rotifer</name>
    <name type="synonym">Brachionus muelleri</name>
    <dbReference type="NCBI Taxonomy" id="10195"/>
    <lineage>
        <taxon>Eukaryota</taxon>
        <taxon>Metazoa</taxon>
        <taxon>Spiralia</taxon>
        <taxon>Gnathifera</taxon>
        <taxon>Rotifera</taxon>
        <taxon>Eurotatoria</taxon>
        <taxon>Monogononta</taxon>
        <taxon>Pseudotrocha</taxon>
        <taxon>Ploima</taxon>
        <taxon>Brachionidae</taxon>
        <taxon>Brachionus</taxon>
    </lineage>
</organism>
<dbReference type="GO" id="GO:0003964">
    <property type="term" value="F:RNA-directed DNA polymerase activity"/>
    <property type="evidence" value="ECO:0007669"/>
    <property type="project" value="UniProtKB-KW"/>
</dbReference>
<keyword evidence="2" id="KW-0695">RNA-directed DNA polymerase</keyword>
<keyword evidence="3" id="KW-1185">Reference proteome</keyword>
<protein>
    <submittedName>
        <fullName evidence="2">Reverse transcriptase</fullName>
    </submittedName>
</protein>
<evidence type="ECO:0000256" key="1">
    <source>
        <dbReference type="SAM" id="MobiDB-lite"/>
    </source>
</evidence>
<keyword evidence="2" id="KW-0548">Nucleotidyltransferase</keyword>
<gene>
    <name evidence="2" type="ORF">BpHYR1_015249</name>
</gene>
<name>A0A3M7Q5V8_BRAPC</name>
<feature type="region of interest" description="Disordered" evidence="1">
    <location>
        <begin position="214"/>
        <end position="235"/>
    </location>
</feature>